<feature type="compositionally biased region" description="Pro residues" evidence="1">
    <location>
        <begin position="77"/>
        <end position="90"/>
    </location>
</feature>
<reference evidence="2" key="1">
    <citation type="journal article" date="1986" name="J. Virol.">
        <title>Matrix genes of measles virus and canine distemper virus: cloning, nucleotide sequences, and deduced amino acid sequences.</title>
        <authorList>
            <person name="Bellini W.J."/>
            <person name="Englund G."/>
            <person name="Richardson C.D."/>
            <person name="Rozenblatt S."/>
            <person name="Lazzarini R.A."/>
        </authorList>
    </citation>
    <scope>NUCLEOTIDE SEQUENCE</scope>
</reference>
<evidence type="ECO:0000313" key="2">
    <source>
        <dbReference type="EMBL" id="AAA66617.1"/>
    </source>
</evidence>
<feature type="region of interest" description="Disordered" evidence="1">
    <location>
        <begin position="1"/>
        <end position="125"/>
    </location>
</feature>
<feature type="compositionally biased region" description="Basic and acidic residues" evidence="1">
    <location>
        <begin position="1"/>
        <end position="13"/>
    </location>
</feature>
<accession>Q84187</accession>
<organism evidence="2">
    <name type="scientific">Measles morbillivirus</name>
    <dbReference type="NCBI Taxonomy" id="11234"/>
    <lineage>
        <taxon>Viruses</taxon>
        <taxon>Riboviria</taxon>
        <taxon>Orthornavirae</taxon>
        <taxon>Negarnaviricota</taxon>
        <taxon>Haploviricotina</taxon>
        <taxon>Monjiviricetes</taxon>
        <taxon>Mononegavirales</taxon>
        <taxon>Paramyxoviridae</taxon>
        <taxon>Orthoparamyxovirinae</taxon>
        <taxon>Morbillivirus</taxon>
        <taxon>Morbillivirus hominis</taxon>
    </lineage>
</organism>
<protein>
    <submittedName>
        <fullName evidence="2">Uncharacterized protein</fullName>
    </submittedName>
</protein>
<sequence>MPENDPPHNDSQKARTKKPPPKDSTDQARGQPAADGKREHQAAPAQNSPDTRPPPATPICILLVGPPRTNPQGCPRSKPPTAPPPPPGKKPPAIGRPLPLFLNTRTPQPNRTSDRGDPTARHPTP</sequence>
<proteinExistence type="predicted"/>
<dbReference type="EMBL" id="M12668">
    <property type="protein sequence ID" value="AAA66617.1"/>
    <property type="molecule type" value="Genomic_RNA"/>
</dbReference>
<evidence type="ECO:0000256" key="1">
    <source>
        <dbReference type="SAM" id="MobiDB-lite"/>
    </source>
</evidence>
<feature type="compositionally biased region" description="Basic and acidic residues" evidence="1">
    <location>
        <begin position="112"/>
        <end position="125"/>
    </location>
</feature>
<name>Q84187_9MONO</name>